<evidence type="ECO:0000259" key="6">
    <source>
        <dbReference type="Pfam" id="PF20465"/>
    </source>
</evidence>
<dbReference type="InterPro" id="IPR050953">
    <property type="entry name" value="N4_N6_ade-DNA_methylase"/>
</dbReference>
<keyword evidence="2 10" id="KW-0489">Methyltransferase</keyword>
<feature type="domain" description="MmeI-like DNA-methyltransferase" evidence="9">
    <location>
        <begin position="324"/>
        <end position="586"/>
    </location>
</feature>
<gene>
    <name evidence="10" type="ORF">CLV89_105266</name>
</gene>
<evidence type="ECO:0000259" key="8">
    <source>
        <dbReference type="Pfam" id="PF20467"/>
    </source>
</evidence>
<feature type="domain" description="MmeI-like C-terminal" evidence="8">
    <location>
        <begin position="810"/>
        <end position="888"/>
    </location>
</feature>
<dbReference type="Gene3D" id="3.40.50.150">
    <property type="entry name" value="Vaccinia Virus protein VP39"/>
    <property type="match status" value="1"/>
</dbReference>
<reference evidence="10 11" key="1">
    <citation type="submission" date="2018-03" db="EMBL/GenBank/DDBJ databases">
        <title>Genomic Encyclopedia of Archaeal and Bacterial Type Strains, Phase II (KMG-II): from individual species to whole genera.</title>
        <authorList>
            <person name="Goeker M."/>
        </authorList>
    </citation>
    <scope>NUCLEOTIDE SEQUENCE [LARGE SCALE GENOMIC DNA]</scope>
    <source>
        <strain evidence="10 11">DSM 25328</strain>
    </source>
</reference>
<accession>A0A2T1AHG3</accession>
<dbReference type="InterPro" id="IPR046819">
    <property type="entry name" value="MmeI_hel"/>
</dbReference>
<dbReference type="InterPro" id="IPR046818">
    <property type="entry name" value="MmeI_C"/>
</dbReference>
<dbReference type="EC" id="2.1.1.72" evidence="1"/>
<dbReference type="GO" id="GO:0032259">
    <property type="term" value="P:methylation"/>
    <property type="evidence" value="ECO:0007669"/>
    <property type="project" value="UniProtKB-KW"/>
</dbReference>
<dbReference type="Pfam" id="PF20473">
    <property type="entry name" value="MmeI_Mtase"/>
    <property type="match status" value="1"/>
</dbReference>
<feature type="domain" description="MmeI-like target recognition" evidence="7">
    <location>
        <begin position="603"/>
        <end position="806"/>
    </location>
</feature>
<organism evidence="10 11">
    <name type="scientific">Tritonibacter scottomollicae</name>
    <name type="common">Epibacterium scottomollicae</name>
    <dbReference type="NCBI Taxonomy" id="483013"/>
    <lineage>
        <taxon>Bacteria</taxon>
        <taxon>Pseudomonadati</taxon>
        <taxon>Pseudomonadota</taxon>
        <taxon>Alphaproteobacteria</taxon>
        <taxon>Rhodobacterales</taxon>
        <taxon>Paracoccaceae</taxon>
        <taxon>Tritonibacter</taxon>
    </lineage>
</organism>
<evidence type="ECO:0000256" key="1">
    <source>
        <dbReference type="ARBA" id="ARBA00011900"/>
    </source>
</evidence>
<feature type="domain" description="MmeI-like helicase spacer" evidence="6">
    <location>
        <begin position="171"/>
        <end position="248"/>
    </location>
</feature>
<dbReference type="RefSeq" id="WP_106163717.1">
    <property type="nucleotide sequence ID" value="NZ_PVUF01000005.1"/>
</dbReference>
<name>A0A2T1AHG3_TRISK</name>
<evidence type="ECO:0000256" key="4">
    <source>
        <dbReference type="ARBA" id="ARBA00047942"/>
    </source>
</evidence>
<dbReference type="PANTHER" id="PTHR33841">
    <property type="entry name" value="DNA METHYLTRANSFERASE YEEA-RELATED"/>
    <property type="match status" value="1"/>
</dbReference>
<comment type="catalytic activity">
    <reaction evidence="4">
        <text>a 2'-deoxyadenosine in DNA + S-adenosyl-L-methionine = an N(6)-methyl-2'-deoxyadenosine in DNA + S-adenosyl-L-homocysteine + H(+)</text>
        <dbReference type="Rhea" id="RHEA:15197"/>
        <dbReference type="Rhea" id="RHEA-COMP:12418"/>
        <dbReference type="Rhea" id="RHEA-COMP:12419"/>
        <dbReference type="ChEBI" id="CHEBI:15378"/>
        <dbReference type="ChEBI" id="CHEBI:57856"/>
        <dbReference type="ChEBI" id="CHEBI:59789"/>
        <dbReference type="ChEBI" id="CHEBI:90615"/>
        <dbReference type="ChEBI" id="CHEBI:90616"/>
        <dbReference type="EC" id="2.1.1.72"/>
    </reaction>
</comment>
<dbReference type="SUPFAM" id="SSF53335">
    <property type="entry name" value="S-adenosyl-L-methionine-dependent methyltransferases"/>
    <property type="match status" value="1"/>
</dbReference>
<sequence length="897" mass="100766">MNPTEIYDALAQIATEPFDATEFPFAFAAATDGAKAAVSKLRSGSTNKSDLPGGVLFGKKFHYAPALTGMTDVTLDHLRSSKKTKTSKPAILITTDGKMISAEHLASGDTLHCRFDELGDNFGFFLPAAGKERYRAVEENPVDVKATGKLARLYDALTRANPDWGSDERRHEMNQLMMRLIFCMFAEDVGIFPDNQFSRLLFTHAGDKGEEARETIIAAFQAMNRPKAKREGLPAWTGELEYVNGGLFAGTIDAPRFDAVAFRYLREACDLNWREINPDIFGSMIQSVADPKQRSELGMHYTSVPNIMKVIGPLFLDDLDAEIHKAWDRAKGLQQVLDRMSRIRVFDPACGSGNFLVVSYRELRARETRILRRMEELNGPGSLAMFSAIPISHFYGIEIADFAAETAKLALFIAEYQANASFAEVFGRRPAALPLKDAAHIRTGNSLRIDWEEVCPPPGEGEEVFIAGNPPFVGTTYRTKEQRDDFNSVFDGHLSNSGRLDFSAAWMFLASRYVRNGRSKSSLITTSSTVQGAAVEPLWSVILTQPIEIAFAHRPFKWRNNAAKNAAVECVIVGLSTNCGQVRNLFDREHRKECSHINAYLLDGPTVFIESTRRSIFGLSAMGPGNFPYDFGHLILSPNEREELLQNEPNAEPFIFKFVGSQEVIKGLDRYCLWIDDDDLERAKSIPAIAERIRRVADDRSKSTDAGTKRLAARPHQFREHNAPVSHMMLVPRTSSERRDYLPVDRVSGRIVSSDNNHVLYDGPEWCIALIASRLHLVWIATVCGKLKSDFRYSNTLGWNTFPVPKFTEDQLEALSDSARKILRCRYSHYPATIAELYDPDKMPDDLRAVHRENDELLESMYIGRPFRNDTERLEKLFKLYAAKVKSLEAAPKKKRA</sequence>
<evidence type="ECO:0000313" key="10">
    <source>
        <dbReference type="EMBL" id="PRZ48040.1"/>
    </source>
</evidence>
<evidence type="ECO:0000259" key="9">
    <source>
        <dbReference type="Pfam" id="PF20473"/>
    </source>
</evidence>
<dbReference type="Pfam" id="PF20464">
    <property type="entry name" value="MmeI_N"/>
    <property type="match status" value="1"/>
</dbReference>
<evidence type="ECO:0000259" key="5">
    <source>
        <dbReference type="Pfam" id="PF20464"/>
    </source>
</evidence>
<protein>
    <recommendedName>
        <fullName evidence="1">site-specific DNA-methyltransferase (adenine-specific)</fullName>
        <ecNumber evidence="1">2.1.1.72</ecNumber>
    </recommendedName>
</protein>
<dbReference type="Pfam" id="PF20465">
    <property type="entry name" value="MmeI_hel"/>
    <property type="match status" value="1"/>
</dbReference>
<dbReference type="Proteomes" id="UP000237718">
    <property type="component" value="Unassembled WGS sequence"/>
</dbReference>
<dbReference type="InterPro" id="IPR046816">
    <property type="entry name" value="MmeI_Mtase"/>
</dbReference>
<evidence type="ECO:0000259" key="7">
    <source>
        <dbReference type="Pfam" id="PF20466"/>
    </source>
</evidence>
<keyword evidence="3" id="KW-0808">Transferase</keyword>
<dbReference type="InterPro" id="IPR029063">
    <property type="entry name" value="SAM-dependent_MTases_sf"/>
</dbReference>
<dbReference type="InterPro" id="IPR046817">
    <property type="entry name" value="MmeI_N"/>
</dbReference>
<dbReference type="Pfam" id="PF20467">
    <property type="entry name" value="MmeI_C"/>
    <property type="match status" value="1"/>
</dbReference>
<dbReference type="GO" id="GO:0009007">
    <property type="term" value="F:site-specific DNA-methyltransferase (adenine-specific) activity"/>
    <property type="evidence" value="ECO:0007669"/>
    <property type="project" value="UniProtKB-EC"/>
</dbReference>
<feature type="domain" description="MmeI-like N-terminal" evidence="5">
    <location>
        <begin position="1"/>
        <end position="159"/>
    </location>
</feature>
<dbReference type="AlphaFoldDB" id="A0A2T1AHG3"/>
<comment type="caution">
    <text evidence="10">The sequence shown here is derived from an EMBL/GenBank/DDBJ whole genome shotgun (WGS) entry which is preliminary data.</text>
</comment>
<dbReference type="InterPro" id="IPR046820">
    <property type="entry name" value="MmeI_TRD"/>
</dbReference>
<dbReference type="PANTHER" id="PTHR33841:SF1">
    <property type="entry name" value="DNA METHYLTRANSFERASE A"/>
    <property type="match status" value="1"/>
</dbReference>
<evidence type="ECO:0000313" key="11">
    <source>
        <dbReference type="Proteomes" id="UP000237718"/>
    </source>
</evidence>
<dbReference type="Pfam" id="PF20466">
    <property type="entry name" value="MmeI_TRD"/>
    <property type="match status" value="1"/>
</dbReference>
<evidence type="ECO:0000256" key="3">
    <source>
        <dbReference type="ARBA" id="ARBA00022679"/>
    </source>
</evidence>
<evidence type="ECO:0000256" key="2">
    <source>
        <dbReference type="ARBA" id="ARBA00022603"/>
    </source>
</evidence>
<proteinExistence type="predicted"/>
<dbReference type="EMBL" id="PVUF01000005">
    <property type="protein sequence ID" value="PRZ48040.1"/>
    <property type="molecule type" value="Genomic_DNA"/>
</dbReference>